<evidence type="ECO:0000313" key="6">
    <source>
        <dbReference type="Proteomes" id="UP000037800"/>
    </source>
</evidence>
<reference evidence="5 8" key="2">
    <citation type="submission" date="2018-06" db="EMBL/GenBank/DDBJ databases">
        <authorList>
            <consortium name="Pathogen Informatics"/>
            <person name="Doyle S."/>
        </authorList>
    </citation>
    <scope>NUCLEOTIDE SEQUENCE [LARGE SCALE GENOMIC DNA]</scope>
    <source>
        <strain evidence="5 8">NCTC13156</strain>
    </source>
</reference>
<keyword evidence="1" id="KW-0175">Coiled coil</keyword>
<dbReference type="EMBL" id="UGJF01000001">
    <property type="protein sequence ID" value="STQ88289.1"/>
    <property type="molecule type" value="Genomic_DNA"/>
</dbReference>
<dbReference type="InterPro" id="IPR025002">
    <property type="entry name" value="DUF3972"/>
</dbReference>
<feature type="coiled-coil region" evidence="1">
    <location>
        <begin position="115"/>
        <end position="142"/>
    </location>
</feature>
<dbReference type="AlphaFoldDB" id="A0A0N1E5V7"/>
<protein>
    <recommendedName>
        <fullName evidence="2">DUF3972 domain-containing protein</fullName>
    </recommendedName>
</protein>
<dbReference type="GeneID" id="93196236"/>
<dbReference type="RefSeq" id="WP_005022557.1">
    <property type="nucleotide sequence ID" value="NZ_CABKNZ010000041.1"/>
</dbReference>
<name>A0A0N1E5V7_9HELI</name>
<dbReference type="Proteomes" id="UP000037800">
    <property type="component" value="Unassembled WGS sequence"/>
</dbReference>
<dbReference type="STRING" id="35818.HPU229336_04035"/>
<evidence type="ECO:0000259" key="2">
    <source>
        <dbReference type="Pfam" id="PF13118"/>
    </source>
</evidence>
<evidence type="ECO:0000256" key="1">
    <source>
        <dbReference type="SAM" id="Coils"/>
    </source>
</evidence>
<dbReference type="Pfam" id="PF13118">
    <property type="entry name" value="DUF3972"/>
    <property type="match status" value="1"/>
</dbReference>
<evidence type="ECO:0000313" key="8">
    <source>
        <dbReference type="Proteomes" id="UP000255269"/>
    </source>
</evidence>
<sequence>METWVKIEEFSTLANLTREKILEMVANGELKGKQENGEFMIDAGSGTKAVVHTTGNAVMVENHSGGVDSEFVEKTIGTILSLHEKVMSAKEETILSVKSENQFLKDALFNTQEVYEDDKKTIALLREQLKVAQEEIEFLKRKYKMMWGKVVDSKPKEGIED</sequence>
<evidence type="ECO:0000313" key="7">
    <source>
        <dbReference type="Proteomes" id="UP000037997"/>
    </source>
</evidence>
<dbReference type="Proteomes" id="UP000037997">
    <property type="component" value="Unassembled WGS sequence"/>
</dbReference>
<proteinExistence type="predicted"/>
<dbReference type="EMBL" id="JNOC01000051">
    <property type="protein sequence ID" value="KPH55194.1"/>
    <property type="molecule type" value="Genomic_DNA"/>
</dbReference>
<evidence type="ECO:0000313" key="4">
    <source>
        <dbReference type="EMBL" id="KPH55194.1"/>
    </source>
</evidence>
<evidence type="ECO:0000313" key="5">
    <source>
        <dbReference type="EMBL" id="STQ88289.1"/>
    </source>
</evidence>
<dbReference type="Proteomes" id="UP000255269">
    <property type="component" value="Unassembled WGS sequence"/>
</dbReference>
<dbReference type="EMBL" id="JNUR01000028">
    <property type="protein sequence ID" value="KPH50174.1"/>
    <property type="molecule type" value="Genomic_DNA"/>
</dbReference>
<dbReference type="OrthoDB" id="5322012at2"/>
<dbReference type="PATRIC" id="fig|35818.10.peg.828"/>
<accession>A0A0N1E5V7</accession>
<organism evidence="4 7">
    <name type="scientific">Helicobacter pullorum</name>
    <dbReference type="NCBI Taxonomy" id="35818"/>
    <lineage>
        <taxon>Bacteria</taxon>
        <taxon>Pseudomonadati</taxon>
        <taxon>Campylobacterota</taxon>
        <taxon>Epsilonproteobacteria</taxon>
        <taxon>Campylobacterales</taxon>
        <taxon>Helicobacteraceae</taxon>
        <taxon>Helicobacter</taxon>
    </lineage>
</organism>
<reference evidence="6 7" key="1">
    <citation type="submission" date="2014-06" db="EMBL/GenBank/DDBJ databases">
        <title>Helicobacter pullorum isolates in fresh chicken meat - phenotypic and genotypic features.</title>
        <authorList>
            <person name="Borges V."/>
            <person name="Santos A."/>
            <person name="Correia C.B."/>
            <person name="Saraiva M."/>
            <person name="Menard A."/>
            <person name="Vieira L."/>
            <person name="Sampaio D.A."/>
            <person name="Gomes J.P."/>
            <person name="Oleastro M."/>
        </authorList>
    </citation>
    <scope>NUCLEOTIDE SEQUENCE [LARGE SCALE GENOMIC DNA]</scope>
    <source>
        <strain evidence="4 7">229334/12</strain>
        <strain evidence="3 6">229336/12</strain>
    </source>
</reference>
<feature type="domain" description="DUF3972" evidence="2">
    <location>
        <begin position="9"/>
        <end position="130"/>
    </location>
</feature>
<evidence type="ECO:0000313" key="3">
    <source>
        <dbReference type="EMBL" id="KPH50174.1"/>
    </source>
</evidence>
<gene>
    <name evidence="4" type="ORF">HPU229334_09625</name>
    <name evidence="3" type="ORF">HPU229336_04035</name>
    <name evidence="5" type="ORF">NCTC13156_01126</name>
</gene>